<feature type="compositionally biased region" description="Basic residues" evidence="14">
    <location>
        <begin position="669"/>
        <end position="681"/>
    </location>
</feature>
<sequence>MRLIIAEKPAVAAAIAAAFGGGSKTASAYRLPNGDAVSWLYGHIIRLGEPDEHDEKYKRWSLADLPIRWPVKLYLQPEHKAHYEAIVALAQQADELVHAGDPDPEGQRLVDEVIEYAGLTDKPCKRVLINDNNPGPIRAAFQAMRDNADYQPLSLSALARAVSDQRYGFNMTRACTLAARAKGVDGVLSVGRVQTPILGLVVARDKAHEGHTKSHYYTVKATLSVGGQEVAATCQPGKDDPVDDKGRLTNPAVAQAMVNSLRGQTTTVQVATTTARQQAAPLPYNLLALQADAAGAYRYSPKQVMEITQSLRDKHNAITYNRSDCRYLNGERHAEAPALLAALAGAFGELVAGATPTLRSKAFDSSKVTAHHAIIPTERVPDLAALSKDEARIYQMIVRQYVAQFYPPEQWRSTEVVFSANGHTLKATGRVDVAAGWRLLYGKEEVDAAEDDQEGSSNNLEALKRGNQGVVKDAASQQGTTKPPPRYTMKTLLQDLTKVSKYVTDPKIRALLLAKDADKQDEAGGIGTPATRDSHIETLFKRGFVEEKGAALVSTKLGRSFHDALPDLAVKPDLTALWDEQQRQIEAGVMDFRTVIKGVDATIAAEVARIKEHGLSITSTAPLCPVCGKGHLRKRSSSKGDFWACSAYPACKATYPDTKGKPDLSPRKATSKHKPGKAVAS</sequence>
<evidence type="ECO:0000256" key="12">
    <source>
        <dbReference type="ARBA" id="ARBA00032235"/>
    </source>
</evidence>
<dbReference type="GO" id="GO:0008270">
    <property type="term" value="F:zinc ion binding"/>
    <property type="evidence" value="ECO:0007669"/>
    <property type="project" value="UniProtKB-KW"/>
</dbReference>
<dbReference type="Gene3D" id="2.70.20.10">
    <property type="entry name" value="Topoisomerase I, domain 3"/>
    <property type="match status" value="1"/>
</dbReference>
<dbReference type="Proteomes" id="UP000185678">
    <property type="component" value="Unassembled WGS sequence"/>
</dbReference>
<dbReference type="STRING" id="80876.SAMN05421779_104111"/>
<keyword evidence="4" id="KW-0677">Repeat</keyword>
<comment type="similarity">
    <text evidence="2">Belongs to the type IA topoisomerase family.</text>
</comment>
<dbReference type="InterPro" id="IPR023405">
    <property type="entry name" value="Topo_IA_core_domain"/>
</dbReference>
<dbReference type="Pfam" id="PF01396">
    <property type="entry name" value="Zn_ribbon_Top1"/>
    <property type="match status" value="1"/>
</dbReference>
<gene>
    <name evidence="17" type="ORF">SAMN05421779_104111</name>
</gene>
<dbReference type="CDD" id="cd03362">
    <property type="entry name" value="TOPRIM_TopoIA_TopoIII"/>
    <property type="match status" value="1"/>
</dbReference>
<dbReference type="SUPFAM" id="SSF57783">
    <property type="entry name" value="Zinc beta-ribbon"/>
    <property type="match status" value="1"/>
</dbReference>
<dbReference type="EMBL" id="FTOA01000004">
    <property type="protein sequence ID" value="SIS85251.1"/>
    <property type="molecule type" value="Genomic_DNA"/>
</dbReference>
<dbReference type="CDD" id="cd00186">
    <property type="entry name" value="TOP1Ac"/>
    <property type="match status" value="1"/>
</dbReference>
<dbReference type="Gene3D" id="3.40.50.140">
    <property type="match status" value="1"/>
</dbReference>
<evidence type="ECO:0000256" key="1">
    <source>
        <dbReference type="ARBA" id="ARBA00000213"/>
    </source>
</evidence>
<evidence type="ECO:0000256" key="9">
    <source>
        <dbReference type="ARBA" id="ARBA00023235"/>
    </source>
</evidence>
<dbReference type="InterPro" id="IPR013826">
    <property type="entry name" value="Topo_IA_cen_sub3"/>
</dbReference>
<dbReference type="InterPro" id="IPR013498">
    <property type="entry name" value="Topo_IA_Znf"/>
</dbReference>
<dbReference type="PROSITE" id="PS50880">
    <property type="entry name" value="TOPRIM"/>
    <property type="match status" value="1"/>
</dbReference>
<dbReference type="InterPro" id="IPR006171">
    <property type="entry name" value="TOPRIM_dom"/>
</dbReference>
<keyword evidence="6" id="KW-0862">Zinc</keyword>
<dbReference type="GO" id="GO:0003917">
    <property type="term" value="F:DNA topoisomerase type I (single strand cut, ATP-independent) activity"/>
    <property type="evidence" value="ECO:0007669"/>
    <property type="project" value="UniProtKB-EC"/>
</dbReference>
<feature type="domain" description="Topo IA-type catalytic" evidence="16">
    <location>
        <begin position="150"/>
        <end position="608"/>
    </location>
</feature>
<dbReference type="SUPFAM" id="SSF56712">
    <property type="entry name" value="Prokaryotic type I DNA topoisomerase"/>
    <property type="match status" value="1"/>
</dbReference>
<dbReference type="SMART" id="SM00437">
    <property type="entry name" value="TOP1Ac"/>
    <property type="match status" value="1"/>
</dbReference>
<reference evidence="17 18" key="1">
    <citation type="submission" date="2017-01" db="EMBL/GenBank/DDBJ databases">
        <authorList>
            <person name="Mah S.A."/>
            <person name="Swanson W.J."/>
            <person name="Moy G.W."/>
            <person name="Vacquier V.D."/>
        </authorList>
    </citation>
    <scope>NUCLEOTIDE SEQUENCE [LARGE SCALE GENOMIC DNA]</scope>
    <source>
        <strain evidence="17 18">DSM 11589</strain>
    </source>
</reference>
<evidence type="ECO:0000256" key="8">
    <source>
        <dbReference type="ARBA" id="ARBA00023125"/>
    </source>
</evidence>
<dbReference type="InterPro" id="IPR013825">
    <property type="entry name" value="Topo_IA_cen_sub2"/>
</dbReference>
<dbReference type="Gene3D" id="3.30.65.10">
    <property type="entry name" value="Bacterial Topoisomerase I, domain 1"/>
    <property type="match status" value="1"/>
</dbReference>
<evidence type="ECO:0000313" key="18">
    <source>
        <dbReference type="Proteomes" id="UP000185678"/>
    </source>
</evidence>
<keyword evidence="5" id="KW-0479">Metal-binding</keyword>
<keyword evidence="18" id="KW-1185">Reference proteome</keyword>
<dbReference type="PROSITE" id="PS52039">
    <property type="entry name" value="TOPO_IA_2"/>
    <property type="match status" value="1"/>
</dbReference>
<dbReference type="RefSeq" id="WP_076400567.1">
    <property type="nucleotide sequence ID" value="NZ_FTOA01000004.1"/>
</dbReference>
<dbReference type="Pfam" id="PF01131">
    <property type="entry name" value="Topoisom_bac"/>
    <property type="match status" value="1"/>
</dbReference>
<evidence type="ECO:0000256" key="4">
    <source>
        <dbReference type="ARBA" id="ARBA00022737"/>
    </source>
</evidence>
<evidence type="ECO:0000259" key="16">
    <source>
        <dbReference type="PROSITE" id="PS52039"/>
    </source>
</evidence>
<dbReference type="GO" id="GO:0006281">
    <property type="term" value="P:DNA repair"/>
    <property type="evidence" value="ECO:0007669"/>
    <property type="project" value="TreeGrafter"/>
</dbReference>
<dbReference type="Pfam" id="PF01751">
    <property type="entry name" value="Toprim"/>
    <property type="match status" value="1"/>
</dbReference>
<name>A0A1N7MGY6_9PROT</name>
<dbReference type="InterPro" id="IPR013497">
    <property type="entry name" value="Topo_IA_cen"/>
</dbReference>
<evidence type="ECO:0000313" key="17">
    <source>
        <dbReference type="EMBL" id="SIS85251.1"/>
    </source>
</evidence>
<dbReference type="SMART" id="SM00493">
    <property type="entry name" value="TOPRIM"/>
    <property type="match status" value="1"/>
</dbReference>
<dbReference type="OrthoDB" id="9803554at2"/>
<feature type="region of interest" description="Disordered" evidence="14">
    <location>
        <begin position="464"/>
        <end position="487"/>
    </location>
</feature>
<evidence type="ECO:0000256" key="13">
    <source>
        <dbReference type="ARBA" id="ARBA00032877"/>
    </source>
</evidence>
<dbReference type="PANTHER" id="PTHR11390:SF21">
    <property type="entry name" value="DNA TOPOISOMERASE 3-ALPHA"/>
    <property type="match status" value="1"/>
</dbReference>
<dbReference type="Gene3D" id="1.10.460.10">
    <property type="entry name" value="Topoisomerase I, domain 2"/>
    <property type="match status" value="1"/>
</dbReference>
<evidence type="ECO:0000256" key="2">
    <source>
        <dbReference type="ARBA" id="ARBA00009446"/>
    </source>
</evidence>
<evidence type="ECO:0000256" key="6">
    <source>
        <dbReference type="ARBA" id="ARBA00022833"/>
    </source>
</evidence>
<dbReference type="GO" id="GO:0006265">
    <property type="term" value="P:DNA topological change"/>
    <property type="evidence" value="ECO:0007669"/>
    <property type="project" value="InterPro"/>
</dbReference>
<evidence type="ECO:0000256" key="11">
    <source>
        <dbReference type="ARBA" id="ARBA00031985"/>
    </source>
</evidence>
<evidence type="ECO:0000256" key="14">
    <source>
        <dbReference type="SAM" id="MobiDB-lite"/>
    </source>
</evidence>
<dbReference type="InterPro" id="IPR003601">
    <property type="entry name" value="Topo_IA_2"/>
</dbReference>
<evidence type="ECO:0000256" key="3">
    <source>
        <dbReference type="ARBA" id="ARBA00012891"/>
    </source>
</evidence>
<feature type="domain" description="Toprim" evidence="15">
    <location>
        <begin position="1"/>
        <end position="134"/>
    </location>
</feature>
<dbReference type="GO" id="GO:0043597">
    <property type="term" value="C:cytoplasmic replication fork"/>
    <property type="evidence" value="ECO:0007669"/>
    <property type="project" value="TreeGrafter"/>
</dbReference>
<dbReference type="Gene3D" id="1.10.290.10">
    <property type="entry name" value="Topoisomerase I, domain 4"/>
    <property type="match status" value="1"/>
</dbReference>
<keyword evidence="5" id="KW-0863">Zinc-finger</keyword>
<dbReference type="GO" id="GO:0003677">
    <property type="term" value="F:DNA binding"/>
    <property type="evidence" value="ECO:0007669"/>
    <property type="project" value="UniProtKB-KW"/>
</dbReference>
<dbReference type="AlphaFoldDB" id="A0A1N7MGY6"/>
<feature type="region of interest" description="Disordered" evidence="14">
    <location>
        <begin position="655"/>
        <end position="681"/>
    </location>
</feature>
<dbReference type="InterPro" id="IPR000380">
    <property type="entry name" value="Topo_IA"/>
</dbReference>
<comment type="catalytic activity">
    <reaction evidence="1">
        <text>ATP-independent breakage of single-stranded DNA, followed by passage and rejoining.</text>
        <dbReference type="EC" id="5.6.2.1"/>
    </reaction>
</comment>
<keyword evidence="7" id="KW-0799">Topoisomerase</keyword>
<organism evidence="17 18">
    <name type="scientific">Insolitispirillum peregrinum</name>
    <dbReference type="NCBI Taxonomy" id="80876"/>
    <lineage>
        <taxon>Bacteria</taxon>
        <taxon>Pseudomonadati</taxon>
        <taxon>Pseudomonadota</taxon>
        <taxon>Alphaproteobacteria</taxon>
        <taxon>Rhodospirillales</taxon>
        <taxon>Novispirillaceae</taxon>
        <taxon>Insolitispirillum</taxon>
    </lineage>
</organism>
<accession>A0A1N7MGY6</accession>
<dbReference type="InterPro" id="IPR034144">
    <property type="entry name" value="TOPRIM_TopoIII"/>
</dbReference>
<dbReference type="EC" id="5.6.2.1" evidence="3"/>
<evidence type="ECO:0000256" key="5">
    <source>
        <dbReference type="ARBA" id="ARBA00022771"/>
    </source>
</evidence>
<keyword evidence="8" id="KW-0238">DNA-binding</keyword>
<dbReference type="InterPro" id="IPR013824">
    <property type="entry name" value="Topo_IA_cen_sub1"/>
</dbReference>
<protein>
    <recommendedName>
        <fullName evidence="3">DNA topoisomerase</fullName>
        <ecNumber evidence="3">5.6.2.1</ecNumber>
    </recommendedName>
    <alternativeName>
        <fullName evidence="13">Omega-protein</fullName>
    </alternativeName>
    <alternativeName>
        <fullName evidence="12">Relaxing enzyme</fullName>
    </alternativeName>
    <alternativeName>
        <fullName evidence="10">Swivelase</fullName>
    </alternativeName>
    <alternativeName>
        <fullName evidence="11">Untwisting enzyme</fullName>
    </alternativeName>
</protein>
<proteinExistence type="inferred from homology"/>
<dbReference type="PRINTS" id="PR00417">
    <property type="entry name" value="PRTPISMRASEI"/>
</dbReference>
<dbReference type="GO" id="GO:0006310">
    <property type="term" value="P:DNA recombination"/>
    <property type="evidence" value="ECO:0007669"/>
    <property type="project" value="TreeGrafter"/>
</dbReference>
<dbReference type="InterPro" id="IPR003602">
    <property type="entry name" value="Topo_IA_DNA-bd_dom"/>
</dbReference>
<dbReference type="SMART" id="SM00436">
    <property type="entry name" value="TOP1Bc"/>
    <property type="match status" value="1"/>
</dbReference>
<evidence type="ECO:0000256" key="7">
    <source>
        <dbReference type="ARBA" id="ARBA00023029"/>
    </source>
</evidence>
<evidence type="ECO:0000259" key="15">
    <source>
        <dbReference type="PROSITE" id="PS50880"/>
    </source>
</evidence>
<dbReference type="PANTHER" id="PTHR11390">
    <property type="entry name" value="PROKARYOTIC DNA TOPOISOMERASE"/>
    <property type="match status" value="1"/>
</dbReference>
<evidence type="ECO:0000256" key="10">
    <source>
        <dbReference type="ARBA" id="ARBA00030003"/>
    </source>
</evidence>
<keyword evidence="9 17" id="KW-0413">Isomerase</keyword>